<sequence length="131" mass="13084">MATTTTPFPTSSASPATPATAAVDDAATKPSTKAATMAADKGAAAGHAVLDRATQGAHQAIDRAADAAGPAMQRVQDGVQAAGAMLGQRADDLRQLGDEWTASVRATVREHPIAAIATALAVGALIARLSR</sequence>
<protein>
    <recommendedName>
        <fullName evidence="4">DUF883 domain-containing protein</fullName>
    </recommendedName>
</protein>
<gene>
    <name evidence="2" type="ORF">ACG04Q_13570</name>
</gene>
<organism evidence="2 3">
    <name type="scientific">Pelomonas lactea</name>
    <dbReference type="NCBI Taxonomy" id="3299030"/>
    <lineage>
        <taxon>Bacteria</taxon>
        <taxon>Pseudomonadati</taxon>
        <taxon>Pseudomonadota</taxon>
        <taxon>Betaproteobacteria</taxon>
        <taxon>Burkholderiales</taxon>
        <taxon>Sphaerotilaceae</taxon>
        <taxon>Roseateles</taxon>
    </lineage>
</organism>
<evidence type="ECO:0000313" key="3">
    <source>
        <dbReference type="Proteomes" id="UP001606302"/>
    </source>
</evidence>
<comment type="caution">
    <text evidence="2">The sequence shown here is derived from an EMBL/GenBank/DDBJ whole genome shotgun (WGS) entry which is preliminary data.</text>
</comment>
<dbReference type="Proteomes" id="UP001606302">
    <property type="component" value="Unassembled WGS sequence"/>
</dbReference>
<feature type="compositionally biased region" description="Low complexity" evidence="1">
    <location>
        <begin position="1"/>
        <end position="25"/>
    </location>
</feature>
<reference evidence="2 3" key="1">
    <citation type="submission" date="2024-08" db="EMBL/GenBank/DDBJ databases">
        <authorList>
            <person name="Lu H."/>
        </authorList>
    </citation>
    <scope>NUCLEOTIDE SEQUENCE [LARGE SCALE GENOMIC DNA]</scope>
    <source>
        <strain evidence="2 3">DXS20W</strain>
    </source>
</reference>
<evidence type="ECO:0000313" key="2">
    <source>
        <dbReference type="EMBL" id="MFG6462603.1"/>
    </source>
</evidence>
<dbReference type="EMBL" id="JBIGHX010000004">
    <property type="protein sequence ID" value="MFG6462603.1"/>
    <property type="molecule type" value="Genomic_DNA"/>
</dbReference>
<evidence type="ECO:0000256" key="1">
    <source>
        <dbReference type="SAM" id="MobiDB-lite"/>
    </source>
</evidence>
<feature type="compositionally biased region" description="Low complexity" evidence="1">
    <location>
        <begin position="32"/>
        <end position="46"/>
    </location>
</feature>
<feature type="region of interest" description="Disordered" evidence="1">
    <location>
        <begin position="1"/>
        <end position="46"/>
    </location>
</feature>
<name>A0ABW7GKX5_9BURK</name>
<dbReference type="RefSeq" id="WP_394511471.1">
    <property type="nucleotide sequence ID" value="NZ_JBIGHX010000004.1"/>
</dbReference>
<evidence type="ECO:0008006" key="4">
    <source>
        <dbReference type="Google" id="ProtNLM"/>
    </source>
</evidence>
<accession>A0ABW7GKX5</accession>
<keyword evidence="3" id="KW-1185">Reference proteome</keyword>
<proteinExistence type="predicted"/>